<dbReference type="PANTHER" id="PTHR47810:SF5">
    <property type="entry name" value="LIGASE, PUTATIVE-RELATED"/>
    <property type="match status" value="1"/>
</dbReference>
<reference evidence="13" key="1">
    <citation type="submission" date="2020-04" db="EMBL/GenBank/DDBJ databases">
        <authorList>
            <person name="Chiriac C."/>
            <person name="Salcher M."/>
            <person name="Ghai R."/>
            <person name="Kavagutti S V."/>
        </authorList>
    </citation>
    <scope>NUCLEOTIDE SEQUENCE</scope>
</reference>
<dbReference type="InterPro" id="IPR012340">
    <property type="entry name" value="NA-bd_OB-fold"/>
</dbReference>
<evidence type="ECO:0000259" key="11">
    <source>
        <dbReference type="Pfam" id="PF01068"/>
    </source>
</evidence>
<dbReference type="InterPro" id="IPR029319">
    <property type="entry name" value="DNA_ligase_OB"/>
</dbReference>
<protein>
    <recommendedName>
        <fullName evidence="3">DNA ligase</fullName>
    </recommendedName>
    <alternativeName>
        <fullName evidence="9">Polydeoxyribonucleotide synthase [ATP]</fullName>
    </alternativeName>
</protein>
<keyword evidence="5" id="KW-0235">DNA replication</keyword>
<evidence type="ECO:0000256" key="10">
    <source>
        <dbReference type="ARBA" id="ARBA00046002"/>
    </source>
</evidence>
<dbReference type="Gene3D" id="3.30.470.30">
    <property type="entry name" value="DNA ligase/mRNA capping enzyme"/>
    <property type="match status" value="1"/>
</dbReference>
<evidence type="ECO:0000313" key="13">
    <source>
        <dbReference type="EMBL" id="CAB4143562.1"/>
    </source>
</evidence>
<evidence type="ECO:0000256" key="1">
    <source>
        <dbReference type="ARBA" id="ARBA00004328"/>
    </source>
</evidence>
<evidence type="ECO:0000256" key="9">
    <source>
        <dbReference type="ARBA" id="ARBA00032896"/>
    </source>
</evidence>
<comment type="subcellular location">
    <subcellularLocation>
        <location evidence="1">Virion</location>
    </subcellularLocation>
</comment>
<feature type="domain" description="DNA ligase OB-like" evidence="12">
    <location>
        <begin position="290"/>
        <end position="358"/>
    </location>
</feature>
<keyword evidence="8" id="KW-0234">DNA repair</keyword>
<dbReference type="GO" id="GO:0044423">
    <property type="term" value="C:virion component"/>
    <property type="evidence" value="ECO:0007669"/>
    <property type="project" value="UniProtKB-KW"/>
</dbReference>
<evidence type="ECO:0000256" key="2">
    <source>
        <dbReference type="ARBA" id="ARBA00007572"/>
    </source>
</evidence>
<proteinExistence type="inferred from homology"/>
<dbReference type="PANTHER" id="PTHR47810">
    <property type="entry name" value="DNA LIGASE"/>
    <property type="match status" value="1"/>
</dbReference>
<evidence type="ECO:0000256" key="5">
    <source>
        <dbReference type="ARBA" id="ARBA00022705"/>
    </source>
</evidence>
<dbReference type="Gene3D" id="3.30.1490.70">
    <property type="match status" value="1"/>
</dbReference>
<dbReference type="GO" id="GO:0006260">
    <property type="term" value="P:DNA replication"/>
    <property type="evidence" value="ECO:0007669"/>
    <property type="project" value="UniProtKB-KW"/>
</dbReference>
<dbReference type="CDD" id="cd07896">
    <property type="entry name" value="Adenylation_kDNA_ligase_like"/>
    <property type="match status" value="1"/>
</dbReference>
<dbReference type="GO" id="GO:0006310">
    <property type="term" value="P:DNA recombination"/>
    <property type="evidence" value="ECO:0007669"/>
    <property type="project" value="InterPro"/>
</dbReference>
<dbReference type="Pfam" id="PF01068">
    <property type="entry name" value="DNA_ligase_A_M"/>
    <property type="match status" value="1"/>
</dbReference>
<dbReference type="GO" id="GO:0005524">
    <property type="term" value="F:ATP binding"/>
    <property type="evidence" value="ECO:0007669"/>
    <property type="project" value="InterPro"/>
</dbReference>
<comment type="similarity">
    <text evidence="2">Belongs to the ATP-dependent DNA ligase family.</text>
</comment>
<dbReference type="EMBL" id="LR796420">
    <property type="protein sequence ID" value="CAB4143562.1"/>
    <property type="molecule type" value="Genomic_DNA"/>
</dbReference>
<keyword evidence="6" id="KW-0227">DNA damage</keyword>
<accession>A0A6J5MBA0</accession>
<feature type="domain" description="ATP-dependent DNA ligase family profile" evidence="11">
    <location>
        <begin position="94"/>
        <end position="276"/>
    </location>
</feature>
<evidence type="ECO:0000256" key="8">
    <source>
        <dbReference type="ARBA" id="ARBA00023204"/>
    </source>
</evidence>
<dbReference type="InterPro" id="IPR012310">
    <property type="entry name" value="DNA_ligase_ATP-dep_cent"/>
</dbReference>
<keyword evidence="7" id="KW-0946">Virion</keyword>
<gene>
    <name evidence="13" type="ORF">UFOVP449_220</name>
</gene>
<comment type="function">
    <text evidence="10">Very low-fidelity DNA ligase that seals nicks in double-stranded DNA during DNA repair. Together with the viral repair DNA polymerase X, fills the single nucleotide gaps generated by the AP endonuclease. It is not essential for viral replication and recombination. Displays a very low adenylation activity towards DNA with 3'-dideoxy- or 3'-amino-terminated nicks compared to regular nick DNA.</text>
</comment>
<dbReference type="Gene3D" id="2.40.50.140">
    <property type="entry name" value="Nucleic acid-binding proteins"/>
    <property type="match status" value="1"/>
</dbReference>
<dbReference type="Pfam" id="PF14743">
    <property type="entry name" value="DNA_ligase_OB_2"/>
    <property type="match status" value="1"/>
</dbReference>
<evidence type="ECO:0000259" key="12">
    <source>
        <dbReference type="Pfam" id="PF14743"/>
    </source>
</evidence>
<evidence type="ECO:0000256" key="3">
    <source>
        <dbReference type="ARBA" id="ARBA00013308"/>
    </source>
</evidence>
<organism evidence="13">
    <name type="scientific">uncultured Caudovirales phage</name>
    <dbReference type="NCBI Taxonomy" id="2100421"/>
    <lineage>
        <taxon>Viruses</taxon>
        <taxon>Duplodnaviria</taxon>
        <taxon>Heunggongvirae</taxon>
        <taxon>Uroviricota</taxon>
        <taxon>Caudoviricetes</taxon>
        <taxon>Peduoviridae</taxon>
        <taxon>Maltschvirus</taxon>
        <taxon>Maltschvirus maltsch</taxon>
    </lineage>
</organism>
<evidence type="ECO:0000256" key="7">
    <source>
        <dbReference type="ARBA" id="ARBA00022844"/>
    </source>
</evidence>
<sequence>MILGTIYKRTESGKTQEWTIEVKGNQYRTISGQTDGKKVVSEWTTVYGKNAGKINETTDAEQAMKEAEAKRKLKLERGYFETLSDIDETQYFKPMLAKDWNDEKHRVKFPLYSQPKLDGIRCIVKKDGMWTRNGKPILSAPHIYEGLKPLFKANPELIFDGELYCDKLANDFNKIVSLVKKSKPTADDLKESAEVIEYHIYDLPSVNDIFTTRYGVNLCALHLPKCCVIVPTHTVKNEDEVMERYGRYVERGYEGQILRVNEKYENKRSKYLLKHKSFQDAEYEILDVVEGEGNRSGTCGYMIFQTEDGQQFKSNVKGTLEETAQMLKDRKKLIGKSATIKYFNLTPAGIPRFPYVVNIGREDYE</sequence>
<evidence type="ECO:0000256" key="4">
    <source>
        <dbReference type="ARBA" id="ARBA00022598"/>
    </source>
</evidence>
<name>A0A6J5MBA0_9CAUD</name>
<dbReference type="GO" id="GO:0003910">
    <property type="term" value="F:DNA ligase (ATP) activity"/>
    <property type="evidence" value="ECO:0007669"/>
    <property type="project" value="InterPro"/>
</dbReference>
<dbReference type="InterPro" id="IPR050326">
    <property type="entry name" value="NAD_dep_DNA_ligaseB"/>
</dbReference>
<evidence type="ECO:0000256" key="6">
    <source>
        <dbReference type="ARBA" id="ARBA00022763"/>
    </source>
</evidence>
<dbReference type="SUPFAM" id="SSF56091">
    <property type="entry name" value="DNA ligase/mRNA capping enzyme, catalytic domain"/>
    <property type="match status" value="1"/>
</dbReference>
<dbReference type="SUPFAM" id="SSF50249">
    <property type="entry name" value="Nucleic acid-binding proteins"/>
    <property type="match status" value="1"/>
</dbReference>
<dbReference type="GO" id="GO:0006281">
    <property type="term" value="P:DNA repair"/>
    <property type="evidence" value="ECO:0007669"/>
    <property type="project" value="UniProtKB-KW"/>
</dbReference>
<keyword evidence="4 13" id="KW-0436">Ligase</keyword>